<protein>
    <submittedName>
        <fullName evidence="2">Lipase</fullName>
    </submittedName>
</protein>
<feature type="signal peptide" evidence="1">
    <location>
        <begin position="1"/>
        <end position="38"/>
    </location>
</feature>
<dbReference type="GO" id="GO:0016042">
    <property type="term" value="P:lipid catabolic process"/>
    <property type="evidence" value="ECO:0007669"/>
    <property type="project" value="InterPro"/>
</dbReference>
<dbReference type="Gene3D" id="3.40.50.1820">
    <property type="entry name" value="alpha/beta hydrolase"/>
    <property type="match status" value="1"/>
</dbReference>
<sequence length="333" mass="34881">MADRSSSPRRSNRRRGRWAALCAGLALALGTGQGVAAAAGTPEPPVPRGRILALPLAGVGGLLHPEAPPAGADDWSCKPTREHPRPVVLVHGTWANAYDNWGLMSPYLKQLGYCVFAVNYGGTPGNPIKATAHVPVSARQIADYVDRVLKATGAHQVDLVGHSQGGGLTPRWYLRFAGGTDPAHPDRNKVHSLVGLAPSNHGTTADGVGTLVTKLGLGKPAGLLLGEAATDQLVGSEVNTTLDRDGDTQPGVEYTTIVTRFDEVVTPYTHQFLTPGPGATVKNILIQSVCPHDLSEHVSMAYDSNAAQLVRNALDPAHAEPVDCDLTLPVLGG</sequence>
<dbReference type="Proteomes" id="UP000053127">
    <property type="component" value="Unassembled WGS sequence"/>
</dbReference>
<name>A0A124HGM3_9ACTN</name>
<dbReference type="EMBL" id="LMWN01000012">
    <property type="protein sequence ID" value="KUN07494.1"/>
    <property type="molecule type" value="Genomic_DNA"/>
</dbReference>
<dbReference type="AlphaFoldDB" id="A0A124HGM3"/>
<organism evidence="2 3">
    <name type="scientific">Streptomyces yokosukanensis</name>
    <dbReference type="NCBI Taxonomy" id="67386"/>
    <lineage>
        <taxon>Bacteria</taxon>
        <taxon>Bacillati</taxon>
        <taxon>Actinomycetota</taxon>
        <taxon>Actinomycetes</taxon>
        <taxon>Kitasatosporales</taxon>
        <taxon>Streptomycetaceae</taxon>
        <taxon>Streptomyces</taxon>
    </lineage>
</organism>
<dbReference type="InterPro" id="IPR029058">
    <property type="entry name" value="AB_hydrolase_fold"/>
</dbReference>
<evidence type="ECO:0000256" key="1">
    <source>
        <dbReference type="SAM" id="SignalP"/>
    </source>
</evidence>
<proteinExistence type="predicted"/>
<feature type="chain" id="PRO_5007173304" evidence="1">
    <location>
        <begin position="39"/>
        <end position="333"/>
    </location>
</feature>
<reference evidence="2 3" key="1">
    <citation type="submission" date="2015-10" db="EMBL/GenBank/DDBJ databases">
        <title>Draft genome sequence of Streptomyces yokosukanensis DSM 40224, type strain for the species Streptomyces yokosukanensis.</title>
        <authorList>
            <person name="Ruckert C."/>
            <person name="Winkler A."/>
            <person name="Kalinowski J."/>
            <person name="Kampfer P."/>
            <person name="Glaeser S."/>
        </authorList>
    </citation>
    <scope>NUCLEOTIDE SEQUENCE [LARGE SCALE GENOMIC DNA]</scope>
    <source>
        <strain evidence="2 3">DSM 40224</strain>
    </source>
</reference>
<dbReference type="RefSeq" id="WP_067120804.1">
    <property type="nucleotide sequence ID" value="NZ_JBFACD010000006.1"/>
</dbReference>
<dbReference type="STRING" id="67386.AQI95_10765"/>
<accession>A0A124HGM3</accession>
<dbReference type="OrthoDB" id="8871309at2"/>
<dbReference type="InterPro" id="IPR002918">
    <property type="entry name" value="Lipase_EstA/Esterase_EstB"/>
</dbReference>
<keyword evidence="1" id="KW-0732">Signal</keyword>
<evidence type="ECO:0000313" key="2">
    <source>
        <dbReference type="EMBL" id="KUN07494.1"/>
    </source>
</evidence>
<dbReference type="SUPFAM" id="SSF53474">
    <property type="entry name" value="alpha/beta-Hydrolases"/>
    <property type="match status" value="1"/>
</dbReference>
<comment type="caution">
    <text evidence="2">The sequence shown here is derived from an EMBL/GenBank/DDBJ whole genome shotgun (WGS) entry which is preliminary data.</text>
</comment>
<gene>
    <name evidence="2" type="ORF">AQI95_10765</name>
</gene>
<dbReference type="PANTHER" id="PTHR32015:SF1">
    <property type="entry name" value="LIPASE"/>
    <property type="match status" value="1"/>
</dbReference>
<dbReference type="Pfam" id="PF01674">
    <property type="entry name" value="Lipase_2"/>
    <property type="match status" value="1"/>
</dbReference>
<keyword evidence="3" id="KW-1185">Reference proteome</keyword>
<dbReference type="GO" id="GO:0016298">
    <property type="term" value="F:lipase activity"/>
    <property type="evidence" value="ECO:0007669"/>
    <property type="project" value="TreeGrafter"/>
</dbReference>
<dbReference type="PANTHER" id="PTHR32015">
    <property type="entry name" value="FASTING INDUCED LIPASE"/>
    <property type="match status" value="1"/>
</dbReference>
<evidence type="ECO:0000313" key="3">
    <source>
        <dbReference type="Proteomes" id="UP000053127"/>
    </source>
</evidence>